<keyword evidence="2" id="KW-1185">Reference proteome</keyword>
<dbReference type="EMBL" id="PYAV01000006">
    <property type="protein sequence ID" value="PSL45846.1"/>
    <property type="molecule type" value="Genomic_DNA"/>
</dbReference>
<name>A0A2P8HI02_9BACI</name>
<dbReference type="RefSeq" id="WP_181315308.1">
    <property type="nucleotide sequence ID" value="NZ_PYAV01000006.1"/>
</dbReference>
<evidence type="ECO:0000313" key="2">
    <source>
        <dbReference type="Proteomes" id="UP000242310"/>
    </source>
</evidence>
<sequence>MRTNEMMEKAMLENHGLCFEEYSRCVEKKMQVERERAYDHQQAKAMEQEVNSRLM</sequence>
<reference evidence="1 2" key="1">
    <citation type="submission" date="2018-03" db="EMBL/GenBank/DDBJ databases">
        <title>Genomic Encyclopedia of Type Strains, Phase III (KMG-III): the genomes of soil and plant-associated and newly described type strains.</title>
        <authorList>
            <person name="Whitman W."/>
        </authorList>
    </citation>
    <scope>NUCLEOTIDE SEQUENCE [LARGE SCALE GENOMIC DNA]</scope>
    <source>
        <strain evidence="1 2">CGMCC 1.07653</strain>
    </source>
</reference>
<gene>
    <name evidence="1" type="ORF">B0H94_106101</name>
</gene>
<proteinExistence type="predicted"/>
<accession>A0A2P8HI02</accession>
<dbReference type="Proteomes" id="UP000242310">
    <property type="component" value="Unassembled WGS sequence"/>
</dbReference>
<organism evidence="1 2">
    <name type="scientific">Salsuginibacillus halophilus</name>
    <dbReference type="NCBI Taxonomy" id="517424"/>
    <lineage>
        <taxon>Bacteria</taxon>
        <taxon>Bacillati</taxon>
        <taxon>Bacillota</taxon>
        <taxon>Bacilli</taxon>
        <taxon>Bacillales</taxon>
        <taxon>Bacillaceae</taxon>
        <taxon>Salsuginibacillus</taxon>
    </lineage>
</organism>
<dbReference type="InterPro" id="IPR058676">
    <property type="entry name" value="YuzK"/>
</dbReference>
<comment type="caution">
    <text evidence="1">The sequence shown here is derived from an EMBL/GenBank/DDBJ whole genome shotgun (WGS) entry which is preliminary data.</text>
</comment>
<dbReference type="Pfam" id="PF26149">
    <property type="entry name" value="YuzK"/>
    <property type="match status" value="1"/>
</dbReference>
<protein>
    <submittedName>
        <fullName evidence="1">Uncharacterized protein</fullName>
    </submittedName>
</protein>
<evidence type="ECO:0000313" key="1">
    <source>
        <dbReference type="EMBL" id="PSL45846.1"/>
    </source>
</evidence>
<dbReference type="AlphaFoldDB" id="A0A2P8HI02"/>